<dbReference type="InterPro" id="IPR003652">
    <property type="entry name" value="Ataxin_AXH_dom"/>
</dbReference>
<dbReference type="GO" id="GO:0006355">
    <property type="term" value="P:regulation of DNA-templated transcription"/>
    <property type="evidence" value="ECO:0007669"/>
    <property type="project" value="InterPro"/>
</dbReference>
<dbReference type="InterPro" id="IPR036096">
    <property type="entry name" value="Ataxin_AXH_dom_sf"/>
</dbReference>
<dbReference type="AlphaFoldDB" id="A0A6P8XLB7"/>
<comment type="subcellular location">
    <subcellularLocation>
        <location evidence="1">Nucleus</location>
    </subcellularLocation>
</comment>
<dbReference type="SUPFAM" id="SSF102031">
    <property type="entry name" value="AXH domain"/>
    <property type="match status" value="1"/>
</dbReference>
<keyword evidence="3" id="KW-0805">Transcription regulation</keyword>
<dbReference type="SMART" id="SM00536">
    <property type="entry name" value="AXH"/>
    <property type="match status" value="1"/>
</dbReference>
<accession>A0A6P8XLB7</accession>
<feature type="domain" description="AXH" evidence="7">
    <location>
        <begin position="28"/>
        <end position="159"/>
    </location>
</feature>
<reference evidence="9" key="1">
    <citation type="submission" date="2025-08" db="UniProtKB">
        <authorList>
            <consortium name="RefSeq"/>
        </authorList>
    </citation>
    <scope>IDENTIFICATION</scope>
    <source>
        <strain evidence="9">15112-1751.03</strain>
        <tissue evidence="9">Whole Adult</tissue>
    </source>
</reference>
<dbReference type="Proteomes" id="UP000515160">
    <property type="component" value="Chromosome X"/>
</dbReference>
<evidence type="ECO:0000313" key="9">
    <source>
        <dbReference type="RefSeq" id="XP_034113713.1"/>
    </source>
</evidence>
<keyword evidence="8" id="KW-1185">Reference proteome</keyword>
<dbReference type="Gene3D" id="2.170.16.10">
    <property type="entry name" value="Hedgehog/Intein (Hint) domain"/>
    <property type="match status" value="1"/>
</dbReference>
<evidence type="ECO:0000313" key="8">
    <source>
        <dbReference type="Proteomes" id="UP000515160"/>
    </source>
</evidence>
<keyword evidence="5" id="KW-0804">Transcription</keyword>
<organism evidence="8 9">
    <name type="scientific">Drosophila albomicans</name>
    <name type="common">Fruit fly</name>
    <dbReference type="NCBI Taxonomy" id="7291"/>
    <lineage>
        <taxon>Eukaryota</taxon>
        <taxon>Metazoa</taxon>
        <taxon>Ecdysozoa</taxon>
        <taxon>Arthropoda</taxon>
        <taxon>Hexapoda</taxon>
        <taxon>Insecta</taxon>
        <taxon>Pterygota</taxon>
        <taxon>Neoptera</taxon>
        <taxon>Endopterygota</taxon>
        <taxon>Diptera</taxon>
        <taxon>Brachycera</taxon>
        <taxon>Muscomorpha</taxon>
        <taxon>Ephydroidea</taxon>
        <taxon>Drosophilidae</taxon>
        <taxon>Drosophila</taxon>
    </lineage>
</organism>
<dbReference type="RefSeq" id="XP_034113713.1">
    <property type="nucleotide sequence ID" value="XM_034257822.2"/>
</dbReference>
<dbReference type="PANTHER" id="PTHR13392:SF13">
    <property type="entry name" value="AXH DOMAIN-CONTAINING PROTEIN"/>
    <property type="match status" value="1"/>
</dbReference>
<sequence>MNFSLQLQLPRSRSSELNMNTTMQMQHDAANQQSHDKSCFHKGSYIELSTGVMRRVEDIRTEDFIQSALRSPHFQLLEATVVKIDRTSAGPNIIITFSYATQHLKVNMEVTASHPLFVYGQGWASCDPQLSLQLYALKCQQLQVGDICLSLVAQPEQPPPPPPPPSLPMAGNYAFDASSRHPYQMYAEMANIVAAYTQHLIGKMRN</sequence>
<dbReference type="GO" id="GO:0003677">
    <property type="term" value="F:DNA binding"/>
    <property type="evidence" value="ECO:0007669"/>
    <property type="project" value="UniProtKB-KW"/>
</dbReference>
<evidence type="ECO:0000256" key="2">
    <source>
        <dbReference type="ARBA" id="ARBA00022491"/>
    </source>
</evidence>
<keyword evidence="4" id="KW-0238">DNA-binding</keyword>
<dbReference type="GO" id="GO:0005634">
    <property type="term" value="C:nucleus"/>
    <property type="evidence" value="ECO:0007669"/>
    <property type="project" value="UniProtKB-SubCell"/>
</dbReference>
<dbReference type="Pfam" id="PF08517">
    <property type="entry name" value="AXH"/>
    <property type="match status" value="1"/>
</dbReference>
<evidence type="ECO:0000256" key="5">
    <source>
        <dbReference type="ARBA" id="ARBA00023163"/>
    </source>
</evidence>
<evidence type="ECO:0000256" key="6">
    <source>
        <dbReference type="ARBA" id="ARBA00023242"/>
    </source>
</evidence>
<dbReference type="CTD" id="31624"/>
<evidence type="ECO:0000256" key="3">
    <source>
        <dbReference type="ARBA" id="ARBA00023015"/>
    </source>
</evidence>
<proteinExistence type="predicted"/>
<keyword evidence="2" id="KW-0678">Repressor</keyword>
<dbReference type="PROSITE" id="PS51148">
    <property type="entry name" value="AXH"/>
    <property type="match status" value="1"/>
</dbReference>
<name>A0A6P8XLB7_DROAB</name>
<dbReference type="PANTHER" id="PTHR13392">
    <property type="entry name" value="ATAXIN 1"/>
    <property type="match status" value="1"/>
</dbReference>
<dbReference type="GO" id="GO:0003723">
    <property type="term" value="F:RNA binding"/>
    <property type="evidence" value="ECO:0007669"/>
    <property type="project" value="InterPro"/>
</dbReference>
<gene>
    <name evidence="9" type="primary">LOC117574143</name>
</gene>
<protein>
    <submittedName>
        <fullName evidence="9">Ataxin-1-like</fullName>
    </submittedName>
</protein>
<evidence type="ECO:0000256" key="4">
    <source>
        <dbReference type="ARBA" id="ARBA00023125"/>
    </source>
</evidence>
<evidence type="ECO:0000259" key="7">
    <source>
        <dbReference type="PROSITE" id="PS51148"/>
    </source>
</evidence>
<keyword evidence="6" id="KW-0539">Nucleus</keyword>
<evidence type="ECO:0000256" key="1">
    <source>
        <dbReference type="ARBA" id="ARBA00004123"/>
    </source>
</evidence>
<dbReference type="OrthoDB" id="10000452at2759"/>
<dbReference type="GeneID" id="117574143"/>
<dbReference type="InterPro" id="IPR043404">
    <property type="entry name" value="ATAXIN1-like"/>
</dbReference>